<feature type="domain" description="DUF6589" evidence="2">
    <location>
        <begin position="134"/>
        <end position="398"/>
    </location>
</feature>
<dbReference type="InterPro" id="IPR046496">
    <property type="entry name" value="DUF6589"/>
</dbReference>
<feature type="region of interest" description="Disordered" evidence="1">
    <location>
        <begin position="351"/>
        <end position="370"/>
    </location>
</feature>
<evidence type="ECO:0000256" key="1">
    <source>
        <dbReference type="SAM" id="MobiDB-lite"/>
    </source>
</evidence>
<evidence type="ECO:0000313" key="4">
    <source>
        <dbReference type="Proteomes" id="UP000016930"/>
    </source>
</evidence>
<reference evidence="3 4" key="1">
    <citation type="journal article" date="2012" name="Proc. Natl. Acad. Sci. U.S.A.">
        <title>Comparative genomics of Ceriporiopsis subvermispora and Phanerochaete chrysosporium provide insight into selective ligninolysis.</title>
        <authorList>
            <person name="Fernandez-Fueyo E."/>
            <person name="Ruiz-Duenas F.J."/>
            <person name="Ferreira P."/>
            <person name="Floudas D."/>
            <person name="Hibbett D.S."/>
            <person name="Canessa P."/>
            <person name="Larrondo L.F."/>
            <person name="James T.Y."/>
            <person name="Seelenfreund D."/>
            <person name="Lobos S."/>
            <person name="Polanco R."/>
            <person name="Tello M."/>
            <person name="Honda Y."/>
            <person name="Watanabe T."/>
            <person name="Watanabe T."/>
            <person name="Ryu J.S."/>
            <person name="Kubicek C.P."/>
            <person name="Schmoll M."/>
            <person name="Gaskell J."/>
            <person name="Hammel K.E."/>
            <person name="St John F.J."/>
            <person name="Vanden Wymelenberg A."/>
            <person name="Sabat G."/>
            <person name="Splinter BonDurant S."/>
            <person name="Syed K."/>
            <person name="Yadav J.S."/>
            <person name="Doddapaneni H."/>
            <person name="Subramanian V."/>
            <person name="Lavin J.L."/>
            <person name="Oguiza J.A."/>
            <person name="Perez G."/>
            <person name="Pisabarro A.G."/>
            <person name="Ramirez L."/>
            <person name="Santoyo F."/>
            <person name="Master E."/>
            <person name="Coutinho P.M."/>
            <person name="Henrissat B."/>
            <person name="Lombard V."/>
            <person name="Magnuson J.K."/>
            <person name="Kuees U."/>
            <person name="Hori C."/>
            <person name="Igarashi K."/>
            <person name="Samejima M."/>
            <person name="Held B.W."/>
            <person name="Barry K.W."/>
            <person name="LaButti K.M."/>
            <person name="Lapidus A."/>
            <person name="Lindquist E.A."/>
            <person name="Lucas S.M."/>
            <person name="Riley R."/>
            <person name="Salamov A.A."/>
            <person name="Hoffmeister D."/>
            <person name="Schwenk D."/>
            <person name="Hadar Y."/>
            <person name="Yarden O."/>
            <person name="de Vries R.P."/>
            <person name="Wiebenga A."/>
            <person name="Stenlid J."/>
            <person name="Eastwood D."/>
            <person name="Grigoriev I.V."/>
            <person name="Berka R.M."/>
            <person name="Blanchette R.A."/>
            <person name="Kersten P."/>
            <person name="Martinez A.T."/>
            <person name="Vicuna R."/>
            <person name="Cullen D."/>
        </authorList>
    </citation>
    <scope>NUCLEOTIDE SEQUENCE [LARGE SCALE GENOMIC DNA]</scope>
    <source>
        <strain evidence="3 4">B</strain>
    </source>
</reference>
<feature type="region of interest" description="Disordered" evidence="1">
    <location>
        <begin position="30"/>
        <end position="49"/>
    </location>
</feature>
<evidence type="ECO:0000259" key="2">
    <source>
        <dbReference type="Pfam" id="PF20231"/>
    </source>
</evidence>
<dbReference type="HOGENOM" id="CLU_007061_2_1_1"/>
<name>M2PGH0_CERS8</name>
<evidence type="ECO:0000313" key="3">
    <source>
        <dbReference type="EMBL" id="EMD35104.1"/>
    </source>
</evidence>
<dbReference type="OrthoDB" id="2496395at2759"/>
<dbReference type="Pfam" id="PF20231">
    <property type="entry name" value="DUF6589"/>
    <property type="match status" value="1"/>
</dbReference>
<dbReference type="AlphaFoldDB" id="M2PGH0"/>
<dbReference type="Proteomes" id="UP000016930">
    <property type="component" value="Unassembled WGS sequence"/>
</dbReference>
<gene>
    <name evidence="3" type="ORF">CERSUDRAFT_66914</name>
</gene>
<feature type="compositionally biased region" description="Low complexity" evidence="1">
    <location>
        <begin position="30"/>
        <end position="39"/>
    </location>
</feature>
<sequence length="600" mass="66329">MACLICLGARSQKNSYTRQVLGFEANELPSSISSRSDSTSESEHASTSVKSKSLSHIGLLRRLLEACCRVVHQHVQEEFLGMAYDNINFMLRIAEQILGRKDSQENETCVTAFSLFSATLDTMSTAALMFSFSMAPPLAHDNVLLSLSESLRLETALVCNILQIIIDHGALQLSTRLIFTRRGYTPLSAMHIDESSITGNAEVVETIMHELGYDMRNPGFADHIMITAGDQLSIARLRSIALNRIGHNSINNSFLWVIAMPGLFHYKMAATHRLMELFYGSSNPARNLDLIFVSLYGRVLYCLGLVVSCKSLEEYTENVTFEQLKSHAGLIVSQFANLQVVSKLRGAHEAKRRGNEHYQTSQSEPAPFRPTDGNELFENGVLFMHGALMLREFTNAIKNWLVNPSGHDNAWVEVDLMQEHLNVWTKLSMITPCIDVLCKLATQMNTTLGSQQGSKHKSPDLYRDITELIRSLQNHEVYQVAPGRIIDVDNGAMPNAVTVGLSHLSSALKDFNATFKDLQDRLVLKPLTASAGQSLSEDEDWVGPEVESVGALEADADAISESNSDSSGSFEDGEKVYFSLDSAKDVALNMDSSTEVSFLT</sequence>
<dbReference type="STRING" id="914234.M2PGH0"/>
<organism evidence="3 4">
    <name type="scientific">Ceriporiopsis subvermispora (strain B)</name>
    <name type="common">White-rot fungus</name>
    <name type="synonym">Gelatoporia subvermispora</name>
    <dbReference type="NCBI Taxonomy" id="914234"/>
    <lineage>
        <taxon>Eukaryota</taxon>
        <taxon>Fungi</taxon>
        <taxon>Dikarya</taxon>
        <taxon>Basidiomycota</taxon>
        <taxon>Agaricomycotina</taxon>
        <taxon>Agaricomycetes</taxon>
        <taxon>Polyporales</taxon>
        <taxon>Gelatoporiaceae</taxon>
        <taxon>Gelatoporia</taxon>
    </lineage>
</organism>
<dbReference type="EMBL" id="KB445801">
    <property type="protein sequence ID" value="EMD35104.1"/>
    <property type="molecule type" value="Genomic_DNA"/>
</dbReference>
<accession>M2PGH0</accession>
<proteinExistence type="predicted"/>
<keyword evidence="4" id="KW-1185">Reference proteome</keyword>
<protein>
    <recommendedName>
        <fullName evidence="2">DUF6589 domain-containing protein</fullName>
    </recommendedName>
</protein>